<protein>
    <recommendedName>
        <fullName evidence="1">CMP/dCMP-type deaminase domain-containing protein</fullName>
    </recommendedName>
</protein>
<feature type="domain" description="CMP/dCMP-type deaminase" evidence="1">
    <location>
        <begin position="22"/>
        <end position="97"/>
    </location>
</feature>
<dbReference type="GO" id="GO:0003824">
    <property type="term" value="F:catalytic activity"/>
    <property type="evidence" value="ECO:0007669"/>
    <property type="project" value="InterPro"/>
</dbReference>
<evidence type="ECO:0000313" key="2">
    <source>
        <dbReference type="EMBL" id="EKE75665.1"/>
    </source>
</evidence>
<evidence type="ECO:0000313" key="3">
    <source>
        <dbReference type="Proteomes" id="UP000006755"/>
    </source>
</evidence>
<dbReference type="AlphaFoldDB" id="K2KEG9"/>
<dbReference type="InterPro" id="IPR002125">
    <property type="entry name" value="CMP_dCMP_dom"/>
</dbReference>
<name>K2KEG9_9GAMM</name>
<proteinExistence type="predicted"/>
<sequence length="158" mass="17686">MAGRWNETLDTTLVLAQAPEEENDYMSCNAVIFNHDDEISEGAYDSVRSTHAEMNALVEYLQDGGDLADIQRIEITSPPCKSCAFVLELLGVIDRVVTTDEIYKKATSSWVWPQALQDRGLFDHARWAWVRAQFEGSGLDQDKVRSAMVDVVQSESAL</sequence>
<dbReference type="Proteomes" id="UP000006755">
    <property type="component" value="Unassembled WGS sequence"/>
</dbReference>
<gene>
    <name evidence="2" type="ORF">B3C1_06283</name>
</gene>
<reference evidence="2 3" key="1">
    <citation type="journal article" date="2012" name="J. Bacteriol.">
        <title>Genome Sequence of Gallaecimonas xiamenensis Type Strain 3-C-1.</title>
        <authorList>
            <person name="Lai Q."/>
            <person name="Wang L."/>
            <person name="Wang W."/>
            <person name="Shao Z."/>
        </authorList>
    </citation>
    <scope>NUCLEOTIDE SEQUENCE [LARGE SCALE GENOMIC DNA]</scope>
    <source>
        <strain evidence="2 3">3-C-1</strain>
    </source>
</reference>
<dbReference type="SUPFAM" id="SSF53927">
    <property type="entry name" value="Cytidine deaminase-like"/>
    <property type="match status" value="1"/>
</dbReference>
<dbReference type="InterPro" id="IPR016193">
    <property type="entry name" value="Cytidine_deaminase-like"/>
</dbReference>
<comment type="caution">
    <text evidence="2">The sequence shown here is derived from an EMBL/GenBank/DDBJ whole genome shotgun (WGS) entry which is preliminary data.</text>
</comment>
<evidence type="ECO:0000259" key="1">
    <source>
        <dbReference type="Pfam" id="PF00383"/>
    </source>
</evidence>
<accession>K2KEG9</accession>
<dbReference type="Pfam" id="PF00383">
    <property type="entry name" value="dCMP_cyt_deam_1"/>
    <property type="match status" value="1"/>
</dbReference>
<dbReference type="Gene3D" id="3.40.140.10">
    <property type="entry name" value="Cytidine Deaminase, domain 2"/>
    <property type="match status" value="1"/>
</dbReference>
<organism evidence="2 3">
    <name type="scientific">Gallaecimonas xiamenensis 3-C-1</name>
    <dbReference type="NCBI Taxonomy" id="745411"/>
    <lineage>
        <taxon>Bacteria</taxon>
        <taxon>Pseudomonadati</taxon>
        <taxon>Pseudomonadota</taxon>
        <taxon>Gammaproteobacteria</taxon>
        <taxon>Enterobacterales</taxon>
        <taxon>Gallaecimonadaceae</taxon>
        <taxon>Gallaecimonas</taxon>
    </lineage>
</organism>
<keyword evidence="3" id="KW-1185">Reference proteome</keyword>
<dbReference type="EMBL" id="AMRI01000007">
    <property type="protein sequence ID" value="EKE75665.1"/>
    <property type="molecule type" value="Genomic_DNA"/>
</dbReference>